<reference evidence="2" key="1">
    <citation type="submission" date="2023-03" db="EMBL/GenBank/DDBJ databases">
        <authorList>
            <person name="Steffen K."/>
            <person name="Cardenas P."/>
        </authorList>
    </citation>
    <scope>NUCLEOTIDE SEQUENCE</scope>
</reference>
<accession>A0AA35WIG7</accession>
<protein>
    <submittedName>
        <fullName evidence="2">Uncharacterized protein</fullName>
    </submittedName>
</protein>
<evidence type="ECO:0000313" key="3">
    <source>
        <dbReference type="Proteomes" id="UP001174909"/>
    </source>
</evidence>
<dbReference type="Proteomes" id="UP001174909">
    <property type="component" value="Unassembled WGS sequence"/>
</dbReference>
<gene>
    <name evidence="2" type="ORF">GBAR_LOCUS12807</name>
</gene>
<evidence type="ECO:0000256" key="1">
    <source>
        <dbReference type="SAM" id="MobiDB-lite"/>
    </source>
</evidence>
<keyword evidence="3" id="KW-1185">Reference proteome</keyword>
<dbReference type="EMBL" id="CASHTH010001910">
    <property type="protein sequence ID" value="CAI8021624.1"/>
    <property type="molecule type" value="Genomic_DNA"/>
</dbReference>
<comment type="caution">
    <text evidence="2">The sequence shown here is derived from an EMBL/GenBank/DDBJ whole genome shotgun (WGS) entry which is preliminary data.</text>
</comment>
<feature type="non-terminal residue" evidence="2">
    <location>
        <position position="1"/>
    </location>
</feature>
<feature type="region of interest" description="Disordered" evidence="1">
    <location>
        <begin position="78"/>
        <end position="102"/>
    </location>
</feature>
<evidence type="ECO:0000313" key="2">
    <source>
        <dbReference type="EMBL" id="CAI8021624.1"/>
    </source>
</evidence>
<name>A0AA35WIG7_GEOBA</name>
<organism evidence="2 3">
    <name type="scientific">Geodia barretti</name>
    <name type="common">Barrett's horny sponge</name>
    <dbReference type="NCBI Taxonomy" id="519541"/>
    <lineage>
        <taxon>Eukaryota</taxon>
        <taxon>Metazoa</taxon>
        <taxon>Porifera</taxon>
        <taxon>Demospongiae</taxon>
        <taxon>Heteroscleromorpha</taxon>
        <taxon>Tetractinellida</taxon>
        <taxon>Astrophorina</taxon>
        <taxon>Geodiidae</taxon>
        <taxon>Geodia</taxon>
    </lineage>
</organism>
<proteinExistence type="predicted"/>
<sequence length="102" mass="11077">MFFVSLAPSFEHTPLALGGSQSSVVGNSRSGQYSAELQAKRMLAISLEVGRMKKSCKPRRMLVVSLVLMEKETLRSGPYIPETRSRTRTQTGTGAFQPASVG</sequence>
<dbReference type="AlphaFoldDB" id="A0AA35WIG7"/>